<feature type="binding site" description="axial binding residue" evidence="9">
    <location>
        <position position="156"/>
    </location>
    <ligand>
        <name>heme c</name>
        <dbReference type="ChEBI" id="CHEBI:61717"/>
        <label>2</label>
    </ligand>
    <ligandPart>
        <name>Fe</name>
        <dbReference type="ChEBI" id="CHEBI:18248"/>
    </ligandPart>
</feature>
<dbReference type="GO" id="GO:0020037">
    <property type="term" value="F:heme binding"/>
    <property type="evidence" value="ECO:0007669"/>
    <property type="project" value="InterPro"/>
</dbReference>
<proteinExistence type="predicted"/>
<dbReference type="GO" id="GO:0009055">
    <property type="term" value="F:electron transfer activity"/>
    <property type="evidence" value="ECO:0007669"/>
    <property type="project" value="InterPro"/>
</dbReference>
<organism evidence="12 13">
    <name type="scientific">Crenothrix polyspora</name>
    <dbReference type="NCBI Taxonomy" id="360316"/>
    <lineage>
        <taxon>Bacteria</taxon>
        <taxon>Pseudomonadati</taxon>
        <taxon>Pseudomonadota</taxon>
        <taxon>Gammaproteobacteria</taxon>
        <taxon>Methylococcales</taxon>
        <taxon>Crenotrichaceae</taxon>
        <taxon>Crenothrix</taxon>
    </lineage>
</organism>
<name>A0A1R4HFU8_9GAMM</name>
<dbReference type="Gene3D" id="1.10.760.10">
    <property type="entry name" value="Cytochrome c-like domain"/>
    <property type="match status" value="2"/>
</dbReference>
<dbReference type="PANTHER" id="PTHR33751">
    <property type="entry name" value="CBB3-TYPE CYTOCHROME C OXIDASE SUBUNIT FIXP"/>
    <property type="match status" value="1"/>
</dbReference>
<feature type="domain" description="Cytochrome c" evidence="11">
    <location>
        <begin position="25"/>
        <end position="103"/>
    </location>
</feature>
<dbReference type="AlphaFoldDB" id="A0A1R4HFU8"/>
<dbReference type="InterPro" id="IPR008168">
    <property type="entry name" value="Cyt_C_IC"/>
</dbReference>
<dbReference type="PANTHER" id="PTHR33751:SF9">
    <property type="entry name" value="CYTOCHROME C4"/>
    <property type="match status" value="1"/>
</dbReference>
<accession>A0A1R4HFU8</accession>
<keyword evidence="6" id="KW-0249">Electron transport</keyword>
<evidence type="ECO:0000313" key="12">
    <source>
        <dbReference type="EMBL" id="SJM95112.1"/>
    </source>
</evidence>
<evidence type="ECO:0000256" key="3">
    <source>
        <dbReference type="ARBA" id="ARBA00022617"/>
    </source>
</evidence>
<keyword evidence="3 8" id="KW-0349">Heme</keyword>
<dbReference type="PRINTS" id="PR00605">
    <property type="entry name" value="CYTCHROMECIC"/>
</dbReference>
<evidence type="ECO:0000259" key="11">
    <source>
        <dbReference type="PROSITE" id="PS51007"/>
    </source>
</evidence>
<dbReference type="InterPro" id="IPR024167">
    <property type="entry name" value="Cytochrome_c4-like"/>
</dbReference>
<protein>
    <submittedName>
        <fullName evidence="12">Cytochrome c4</fullName>
    </submittedName>
</protein>
<dbReference type="PROSITE" id="PS51007">
    <property type="entry name" value="CYTC"/>
    <property type="match status" value="2"/>
</dbReference>
<evidence type="ECO:0000313" key="13">
    <source>
        <dbReference type="Proteomes" id="UP000195667"/>
    </source>
</evidence>
<feature type="binding site" description="axial binding residue" evidence="9">
    <location>
        <position position="80"/>
    </location>
    <ligand>
        <name>heme c</name>
        <dbReference type="ChEBI" id="CHEBI:61717"/>
        <label>1</label>
    </ligand>
    <ligandPart>
        <name>Fe</name>
        <dbReference type="ChEBI" id="CHEBI:18248"/>
    </ligandPart>
</feature>
<feature type="chain" id="PRO_5012548831" evidence="10">
    <location>
        <begin position="24"/>
        <end position="222"/>
    </location>
</feature>
<evidence type="ECO:0000256" key="5">
    <source>
        <dbReference type="ARBA" id="ARBA00022764"/>
    </source>
</evidence>
<feature type="binding site" description="covalent" evidence="8">
    <location>
        <position position="152"/>
    </location>
    <ligand>
        <name>heme c</name>
        <dbReference type="ChEBI" id="CHEBI:61717"/>
        <label>2</label>
    </ligand>
</feature>
<dbReference type="GO" id="GO:0005506">
    <property type="term" value="F:iron ion binding"/>
    <property type="evidence" value="ECO:0007669"/>
    <property type="project" value="InterPro"/>
</dbReference>
<keyword evidence="7 9" id="KW-0408">Iron</keyword>
<dbReference type="Proteomes" id="UP000195667">
    <property type="component" value="Unassembled WGS sequence"/>
</dbReference>
<evidence type="ECO:0000256" key="4">
    <source>
        <dbReference type="ARBA" id="ARBA00022723"/>
    </source>
</evidence>
<dbReference type="Pfam" id="PF00034">
    <property type="entry name" value="Cytochrom_C"/>
    <property type="match status" value="2"/>
</dbReference>
<dbReference type="PIRSF" id="PIRSF000005">
    <property type="entry name" value="Cytochrome_c4"/>
    <property type="match status" value="1"/>
</dbReference>
<dbReference type="InterPro" id="IPR050597">
    <property type="entry name" value="Cytochrome_c_Oxidase_Subunit"/>
</dbReference>
<feature type="binding site" description="covalent" evidence="8">
    <location>
        <position position="40"/>
    </location>
    <ligand>
        <name>heme c</name>
        <dbReference type="ChEBI" id="CHEBI:61717"/>
        <label>1</label>
    </ligand>
</feature>
<sequence>MKKTWLVYSLSLALLSTSGILHAEGNANAGKDKAASCAGCHGENGNSSAPNFPKLAEQHASYLAKQLHAFKDGSRNDAMMSAIAAALSDQDIADIADYYASKNISANAAPTLPPADDDDAQKPVAKLTMPALLAEGSNIYRNGDIAHAVSACVACHGLTGEGNKPAAFPALRAQHADYLIKTLTDFKNGVRSTNPDNMMHMIAQKMSDEQIKAVSYRLSAMK</sequence>
<feature type="binding site" description="covalent" evidence="8">
    <location>
        <position position="155"/>
    </location>
    <ligand>
        <name>heme c</name>
        <dbReference type="ChEBI" id="CHEBI:61717"/>
        <label>2</label>
    </ligand>
</feature>
<keyword evidence="10" id="KW-0732">Signal</keyword>
<keyword evidence="13" id="KW-1185">Reference proteome</keyword>
<evidence type="ECO:0000256" key="1">
    <source>
        <dbReference type="ARBA" id="ARBA00004418"/>
    </source>
</evidence>
<comment type="subcellular location">
    <subcellularLocation>
        <location evidence="1">Periplasm</location>
    </subcellularLocation>
</comment>
<feature type="binding site" description="covalent" evidence="8">
    <location>
        <position position="37"/>
    </location>
    <ligand>
        <name>heme c</name>
        <dbReference type="ChEBI" id="CHEBI:61717"/>
        <label>1</label>
    </ligand>
</feature>
<feature type="signal peptide" evidence="10">
    <location>
        <begin position="1"/>
        <end position="23"/>
    </location>
</feature>
<comment type="PTM">
    <text evidence="8">Binds 2 heme c groups covalently per subunit.</text>
</comment>
<dbReference type="SUPFAM" id="SSF46626">
    <property type="entry name" value="Cytochrome c"/>
    <property type="match status" value="2"/>
</dbReference>
<feature type="binding site" description="axial binding residue" evidence="9">
    <location>
        <position position="41"/>
    </location>
    <ligand>
        <name>heme c</name>
        <dbReference type="ChEBI" id="CHEBI:61717"/>
        <label>1</label>
    </ligand>
    <ligandPart>
        <name>Fe</name>
        <dbReference type="ChEBI" id="CHEBI:18248"/>
    </ligandPart>
</feature>
<feature type="domain" description="Cytochrome c" evidence="11">
    <location>
        <begin position="131"/>
        <end position="222"/>
    </location>
</feature>
<keyword evidence="4 9" id="KW-0479">Metal-binding</keyword>
<keyword evidence="5" id="KW-0574">Periplasm</keyword>
<evidence type="ECO:0000256" key="6">
    <source>
        <dbReference type="ARBA" id="ARBA00022982"/>
    </source>
</evidence>
<dbReference type="RefSeq" id="WP_087144643.1">
    <property type="nucleotide sequence ID" value="NZ_FUKI01000142.1"/>
</dbReference>
<dbReference type="InterPro" id="IPR036909">
    <property type="entry name" value="Cyt_c-like_dom_sf"/>
</dbReference>
<evidence type="ECO:0000256" key="9">
    <source>
        <dbReference type="PIRSR" id="PIRSR000005-2"/>
    </source>
</evidence>
<evidence type="ECO:0000256" key="7">
    <source>
        <dbReference type="ARBA" id="ARBA00023004"/>
    </source>
</evidence>
<keyword evidence="2" id="KW-0813">Transport</keyword>
<dbReference type="InterPro" id="IPR009056">
    <property type="entry name" value="Cyt_c-like_dom"/>
</dbReference>
<feature type="binding site" description="axial binding residue" evidence="9">
    <location>
        <position position="199"/>
    </location>
    <ligand>
        <name>heme c</name>
        <dbReference type="ChEBI" id="CHEBI:61717"/>
        <label>2</label>
    </ligand>
    <ligandPart>
        <name>Fe</name>
        <dbReference type="ChEBI" id="CHEBI:18248"/>
    </ligandPart>
</feature>
<evidence type="ECO:0000256" key="2">
    <source>
        <dbReference type="ARBA" id="ARBA00022448"/>
    </source>
</evidence>
<dbReference type="EMBL" id="FUKI01000142">
    <property type="protein sequence ID" value="SJM95112.1"/>
    <property type="molecule type" value="Genomic_DNA"/>
</dbReference>
<reference evidence="13" key="1">
    <citation type="submission" date="2017-02" db="EMBL/GenBank/DDBJ databases">
        <authorList>
            <person name="Daims H."/>
        </authorList>
    </citation>
    <scope>NUCLEOTIDE SEQUENCE [LARGE SCALE GENOMIC DNA]</scope>
</reference>
<gene>
    <name evidence="12" type="primary">cc</name>
    <name evidence="12" type="ORF">CRENPOLYSF1_640017</name>
</gene>
<evidence type="ECO:0000256" key="10">
    <source>
        <dbReference type="SAM" id="SignalP"/>
    </source>
</evidence>
<evidence type="ECO:0000256" key="8">
    <source>
        <dbReference type="PIRSR" id="PIRSR000005-1"/>
    </source>
</evidence>
<dbReference type="GO" id="GO:0042597">
    <property type="term" value="C:periplasmic space"/>
    <property type="evidence" value="ECO:0007669"/>
    <property type="project" value="UniProtKB-SubCell"/>
</dbReference>
<dbReference type="OrthoDB" id="9773456at2"/>